<dbReference type="PANTHER" id="PTHR13355:SF11">
    <property type="entry name" value="GLUCOSAMINE 6-PHOSPHATE N-ACETYLTRANSFERASE"/>
    <property type="match status" value="1"/>
</dbReference>
<dbReference type="Pfam" id="PF13673">
    <property type="entry name" value="Acetyltransf_10"/>
    <property type="match status" value="1"/>
</dbReference>
<dbReference type="VEuPathDB" id="FungiDB:AMAG_04775"/>
<dbReference type="EC" id="2.3.1.4" evidence="1"/>
<keyword evidence="1" id="KW-0012">Acyltransferase</keyword>
<accession>A0A0L0S667</accession>
<comment type="pathway">
    <text evidence="1">Nucleotide-sugar biosynthesis; UDP-N-acetyl-alpha-D-glucosamine biosynthesis; N-acetyl-alpha-D-glucosamine 1-phosphate from alpha-D-glucosamine 6-phosphate (route I): step 1/2.</text>
</comment>
<dbReference type="OrthoDB" id="329272at2759"/>
<dbReference type="InterPro" id="IPR039143">
    <property type="entry name" value="GNPNAT1-like"/>
</dbReference>
<feature type="domain" description="N-acetyltransferase" evidence="2">
    <location>
        <begin position="7"/>
        <end position="163"/>
    </location>
</feature>
<reference evidence="4" key="2">
    <citation type="submission" date="2009-11" db="EMBL/GenBank/DDBJ databases">
        <title>The Genome Sequence of Allomyces macrogynus strain ATCC 38327.</title>
        <authorList>
            <consortium name="The Broad Institute Genome Sequencing Platform"/>
            <person name="Russ C."/>
            <person name="Cuomo C."/>
            <person name="Shea T."/>
            <person name="Young S.K."/>
            <person name="Zeng Q."/>
            <person name="Koehrsen M."/>
            <person name="Haas B."/>
            <person name="Borodovsky M."/>
            <person name="Guigo R."/>
            <person name="Alvarado L."/>
            <person name="Berlin A."/>
            <person name="Borenstein D."/>
            <person name="Chen Z."/>
            <person name="Engels R."/>
            <person name="Freedman E."/>
            <person name="Gellesch M."/>
            <person name="Goldberg J."/>
            <person name="Griggs A."/>
            <person name="Gujja S."/>
            <person name="Heiman D."/>
            <person name="Hepburn T."/>
            <person name="Howarth C."/>
            <person name="Jen D."/>
            <person name="Larson L."/>
            <person name="Lewis B."/>
            <person name="Mehta T."/>
            <person name="Park D."/>
            <person name="Pearson M."/>
            <person name="Roberts A."/>
            <person name="Saif S."/>
            <person name="Shenoy N."/>
            <person name="Sisk P."/>
            <person name="Stolte C."/>
            <person name="Sykes S."/>
            <person name="Walk T."/>
            <person name="White J."/>
            <person name="Yandava C."/>
            <person name="Burger G."/>
            <person name="Gray M.W."/>
            <person name="Holland P.W.H."/>
            <person name="King N."/>
            <person name="Lang F.B.F."/>
            <person name="Roger A.J."/>
            <person name="Ruiz-Trillo I."/>
            <person name="Lander E."/>
            <person name="Nusbaum C."/>
        </authorList>
    </citation>
    <scope>NUCLEOTIDE SEQUENCE [LARGE SCALE GENOMIC DNA]</scope>
    <source>
        <strain evidence="4">ATCC 38327</strain>
    </source>
</reference>
<dbReference type="UniPathway" id="UPA00113">
    <property type="reaction ID" value="UER00529"/>
</dbReference>
<dbReference type="Proteomes" id="UP000054350">
    <property type="component" value="Unassembled WGS sequence"/>
</dbReference>
<dbReference type="InterPro" id="IPR000182">
    <property type="entry name" value="GNAT_dom"/>
</dbReference>
<dbReference type="PANTHER" id="PTHR13355">
    <property type="entry name" value="GLUCOSAMINE 6-PHOSPHATE N-ACETYLTRANSFERASE"/>
    <property type="match status" value="1"/>
</dbReference>
<dbReference type="CDD" id="cd04301">
    <property type="entry name" value="NAT_SF"/>
    <property type="match status" value="1"/>
</dbReference>
<gene>
    <name evidence="3" type="ORF">AMAG_04775</name>
</gene>
<evidence type="ECO:0000313" key="3">
    <source>
        <dbReference type="EMBL" id="KNE57940.1"/>
    </source>
</evidence>
<dbReference type="PROSITE" id="PS51186">
    <property type="entry name" value="GNAT"/>
    <property type="match status" value="1"/>
</dbReference>
<sequence length="165" mass="18189">MTTTSTYTCKLVTSEADLKLCFQVRHDVFVVEQKVPAENEYDEVDRASDTLHFVAIEDGTGVPLGTCRVFPATKPVHGLEKINGKVAKLGRMACTAPSRGRGVGKALCLLAHKALAERGFKAIAIHAQLDKEGFYKKLGYFRTADEVFDEEGIDHVYMANLLLLE</sequence>
<dbReference type="EMBL" id="GG745332">
    <property type="protein sequence ID" value="KNE57940.1"/>
    <property type="molecule type" value="Genomic_DNA"/>
</dbReference>
<dbReference type="SUPFAM" id="SSF55729">
    <property type="entry name" value="Acyl-CoA N-acyltransferases (Nat)"/>
    <property type="match status" value="1"/>
</dbReference>
<comment type="catalytic activity">
    <reaction evidence="1">
        <text>D-glucosamine 6-phosphate + acetyl-CoA = N-acetyl-D-glucosamine 6-phosphate + CoA + H(+)</text>
        <dbReference type="Rhea" id="RHEA:10292"/>
        <dbReference type="ChEBI" id="CHEBI:15378"/>
        <dbReference type="ChEBI" id="CHEBI:57287"/>
        <dbReference type="ChEBI" id="CHEBI:57288"/>
        <dbReference type="ChEBI" id="CHEBI:57513"/>
        <dbReference type="ChEBI" id="CHEBI:58725"/>
        <dbReference type="EC" id="2.3.1.4"/>
    </reaction>
</comment>
<proteinExistence type="inferred from homology"/>
<dbReference type="GO" id="GO:0004343">
    <property type="term" value="F:glucosamine 6-phosphate N-acetyltransferase activity"/>
    <property type="evidence" value="ECO:0007669"/>
    <property type="project" value="UniProtKB-UniRule"/>
</dbReference>
<dbReference type="GO" id="GO:0006048">
    <property type="term" value="P:UDP-N-acetylglucosamine biosynthetic process"/>
    <property type="evidence" value="ECO:0007669"/>
    <property type="project" value="UniProtKB-UniRule"/>
</dbReference>
<dbReference type="AlphaFoldDB" id="A0A0L0S667"/>
<keyword evidence="4" id="KW-1185">Reference proteome</keyword>
<name>A0A0L0S667_ALLM3</name>
<evidence type="ECO:0000259" key="2">
    <source>
        <dbReference type="PROSITE" id="PS51186"/>
    </source>
</evidence>
<dbReference type="OMA" id="PHVEMRK"/>
<organism evidence="3 4">
    <name type="scientific">Allomyces macrogynus (strain ATCC 38327)</name>
    <name type="common">Allomyces javanicus var. macrogynus</name>
    <dbReference type="NCBI Taxonomy" id="578462"/>
    <lineage>
        <taxon>Eukaryota</taxon>
        <taxon>Fungi</taxon>
        <taxon>Fungi incertae sedis</taxon>
        <taxon>Blastocladiomycota</taxon>
        <taxon>Blastocladiomycetes</taxon>
        <taxon>Blastocladiales</taxon>
        <taxon>Blastocladiaceae</taxon>
        <taxon>Allomyces</taxon>
    </lineage>
</organism>
<dbReference type="Gene3D" id="3.40.630.30">
    <property type="match status" value="1"/>
</dbReference>
<comment type="similarity">
    <text evidence="1">Belongs to the acetyltransferase family. GNA1 subfamily.</text>
</comment>
<evidence type="ECO:0000313" key="4">
    <source>
        <dbReference type="Proteomes" id="UP000054350"/>
    </source>
</evidence>
<evidence type="ECO:0000256" key="1">
    <source>
        <dbReference type="RuleBase" id="RU365086"/>
    </source>
</evidence>
<protein>
    <recommendedName>
        <fullName evidence="1">Glucosamine 6-phosphate N-acetyltransferase</fullName>
        <ecNumber evidence="1">2.3.1.4</ecNumber>
    </recommendedName>
</protein>
<reference evidence="3 4" key="1">
    <citation type="submission" date="2009-11" db="EMBL/GenBank/DDBJ databases">
        <title>Annotation of Allomyces macrogynus ATCC 38327.</title>
        <authorList>
            <consortium name="The Broad Institute Genome Sequencing Platform"/>
            <person name="Russ C."/>
            <person name="Cuomo C."/>
            <person name="Burger G."/>
            <person name="Gray M.W."/>
            <person name="Holland P.W.H."/>
            <person name="King N."/>
            <person name="Lang F.B.F."/>
            <person name="Roger A.J."/>
            <person name="Ruiz-Trillo I."/>
            <person name="Young S.K."/>
            <person name="Zeng Q."/>
            <person name="Gargeya S."/>
            <person name="Fitzgerald M."/>
            <person name="Haas B."/>
            <person name="Abouelleil A."/>
            <person name="Alvarado L."/>
            <person name="Arachchi H.M."/>
            <person name="Berlin A."/>
            <person name="Chapman S.B."/>
            <person name="Gearin G."/>
            <person name="Goldberg J."/>
            <person name="Griggs A."/>
            <person name="Gujja S."/>
            <person name="Hansen M."/>
            <person name="Heiman D."/>
            <person name="Howarth C."/>
            <person name="Larimer J."/>
            <person name="Lui A."/>
            <person name="MacDonald P.J.P."/>
            <person name="McCowen C."/>
            <person name="Montmayeur A."/>
            <person name="Murphy C."/>
            <person name="Neiman D."/>
            <person name="Pearson M."/>
            <person name="Priest M."/>
            <person name="Roberts A."/>
            <person name="Saif S."/>
            <person name="Shea T."/>
            <person name="Sisk P."/>
            <person name="Stolte C."/>
            <person name="Sykes S."/>
            <person name="Wortman J."/>
            <person name="Nusbaum C."/>
            <person name="Birren B."/>
        </authorList>
    </citation>
    <scope>NUCLEOTIDE SEQUENCE [LARGE SCALE GENOMIC DNA]</scope>
    <source>
        <strain evidence="3 4">ATCC 38327</strain>
    </source>
</reference>
<dbReference type="InterPro" id="IPR016181">
    <property type="entry name" value="Acyl_CoA_acyltransferase"/>
</dbReference>
<keyword evidence="1" id="KW-0808">Transferase</keyword>